<reference evidence="1 2" key="1">
    <citation type="submission" date="2018-11" db="EMBL/GenBank/DDBJ databases">
        <authorList>
            <person name="Kleinhagauer T."/>
            <person name="Glaeser S.P."/>
            <person name="Spergser J."/>
            <person name="Ruckert C."/>
            <person name="Kaempfer P."/>
            <person name="Busse H.-J."/>
        </authorList>
    </citation>
    <scope>NUCLEOTIDE SEQUENCE [LARGE SCALE GENOMIC DNA]</scope>
    <source>
        <strain evidence="1 2">W8</strain>
    </source>
</reference>
<dbReference type="EMBL" id="CP033897">
    <property type="protein sequence ID" value="AZA10863.1"/>
    <property type="molecule type" value="Genomic_DNA"/>
</dbReference>
<keyword evidence="2" id="KW-1185">Reference proteome</keyword>
<dbReference type="GO" id="GO:0097367">
    <property type="term" value="F:carbohydrate derivative binding"/>
    <property type="evidence" value="ECO:0007669"/>
    <property type="project" value="InterPro"/>
</dbReference>
<protein>
    <recommendedName>
        <fullName evidence="3">Bifunctional glucose-6-phosphate/mannose-6-phosphate isomerase C-terminal domain-containing protein</fullName>
    </recommendedName>
</protein>
<accession>A0A3G6IZC4</accession>
<dbReference type="KEGG" id="cgk:CGERO_02695"/>
<sequence>MAVSIDHAQAYFDIAHEGAQIRAVADALPWDQLPIERPRSIVVLAGDELCLHAARAAVNISAPWSAPVTICRELPSYVGPLDVVILLSERGSHDALAQAASVCHARSVLSIAAVGEGPLVRDLPASTHIIPMLPMHEGPSPLRAVATVLAVLFRGARTAESVPKRLLSLADRVDEELIRCAPDHEELNPAKDIAQRSGTPLHVAADAESKDLVALVAYLWTQAGRASAHLDAALLGLFQQRQPPVDPFYDPIEQGPAPIPAAVIRWSVGELAHAEGDYATALCALIARGFAATMYTMT</sequence>
<organism evidence="1 2">
    <name type="scientific">Corynebacterium gerontici</name>
    <dbReference type="NCBI Taxonomy" id="2079234"/>
    <lineage>
        <taxon>Bacteria</taxon>
        <taxon>Bacillati</taxon>
        <taxon>Actinomycetota</taxon>
        <taxon>Actinomycetes</taxon>
        <taxon>Mycobacteriales</taxon>
        <taxon>Corynebacteriaceae</taxon>
        <taxon>Corynebacterium</taxon>
    </lineage>
</organism>
<dbReference type="InterPro" id="IPR046348">
    <property type="entry name" value="SIS_dom_sf"/>
</dbReference>
<evidence type="ECO:0000313" key="2">
    <source>
        <dbReference type="Proteomes" id="UP000271587"/>
    </source>
</evidence>
<dbReference type="GO" id="GO:1901135">
    <property type="term" value="P:carbohydrate derivative metabolic process"/>
    <property type="evidence" value="ECO:0007669"/>
    <property type="project" value="InterPro"/>
</dbReference>
<dbReference type="SUPFAM" id="SSF53697">
    <property type="entry name" value="SIS domain"/>
    <property type="match status" value="1"/>
</dbReference>
<dbReference type="AlphaFoldDB" id="A0A3G6IZC4"/>
<gene>
    <name evidence="1" type="ORF">CGERO_02695</name>
</gene>
<evidence type="ECO:0000313" key="1">
    <source>
        <dbReference type="EMBL" id="AZA10863.1"/>
    </source>
</evidence>
<dbReference type="OrthoDB" id="4427542at2"/>
<evidence type="ECO:0008006" key="3">
    <source>
        <dbReference type="Google" id="ProtNLM"/>
    </source>
</evidence>
<name>A0A3G6IZC4_9CORY</name>
<dbReference type="Proteomes" id="UP000271587">
    <property type="component" value="Chromosome"/>
</dbReference>
<proteinExistence type="predicted"/>
<dbReference type="RefSeq" id="WP_123933346.1">
    <property type="nucleotide sequence ID" value="NZ_CP033897.1"/>
</dbReference>